<gene>
    <name evidence="2" type="ORF">DARMORV10_C01P08080.1</name>
</gene>
<proteinExistence type="predicted"/>
<keyword evidence="1" id="KW-1133">Transmembrane helix</keyword>
<evidence type="ECO:0000256" key="1">
    <source>
        <dbReference type="SAM" id="Phobius"/>
    </source>
</evidence>
<dbReference type="EMBL" id="HG994365">
    <property type="protein sequence ID" value="CAF2068679.1"/>
    <property type="molecule type" value="Genomic_DNA"/>
</dbReference>
<keyword evidence="1" id="KW-0472">Membrane</keyword>
<sequence length="57" mass="6897">MGFTFSRFVARSRWKRRRRLLQTYAFSCHVCGPVQGGYNMFFCFLLWHTTKKLRLCS</sequence>
<dbReference type="AlphaFoldDB" id="A0A816R2F0"/>
<feature type="transmembrane region" description="Helical" evidence="1">
    <location>
        <begin position="21"/>
        <end position="47"/>
    </location>
</feature>
<evidence type="ECO:0000313" key="2">
    <source>
        <dbReference type="EMBL" id="CAF2068679.1"/>
    </source>
</evidence>
<keyword evidence="1" id="KW-0812">Transmembrane</keyword>
<organism evidence="2">
    <name type="scientific">Brassica napus</name>
    <name type="common">Rape</name>
    <dbReference type="NCBI Taxonomy" id="3708"/>
    <lineage>
        <taxon>Eukaryota</taxon>
        <taxon>Viridiplantae</taxon>
        <taxon>Streptophyta</taxon>
        <taxon>Embryophyta</taxon>
        <taxon>Tracheophyta</taxon>
        <taxon>Spermatophyta</taxon>
        <taxon>Magnoliopsida</taxon>
        <taxon>eudicotyledons</taxon>
        <taxon>Gunneridae</taxon>
        <taxon>Pentapetalae</taxon>
        <taxon>rosids</taxon>
        <taxon>malvids</taxon>
        <taxon>Brassicales</taxon>
        <taxon>Brassicaceae</taxon>
        <taxon>Brassiceae</taxon>
        <taxon>Brassica</taxon>
    </lineage>
</organism>
<name>A0A816R2F0_BRANA</name>
<reference evidence="2" key="1">
    <citation type="submission" date="2021-01" db="EMBL/GenBank/DDBJ databases">
        <authorList>
            <consortium name="Genoscope - CEA"/>
            <person name="William W."/>
        </authorList>
    </citation>
    <scope>NUCLEOTIDE SEQUENCE</scope>
</reference>
<accession>A0A816R2F0</accession>
<protein>
    <submittedName>
        <fullName evidence="2">(rape) hypothetical protein</fullName>
    </submittedName>
</protein>
<dbReference type="Proteomes" id="UP001295469">
    <property type="component" value="Chromosome C01"/>
</dbReference>